<evidence type="ECO:0000259" key="1">
    <source>
        <dbReference type="Pfam" id="PF16289"/>
    </source>
</evidence>
<dbReference type="Proteomes" id="UP000051950">
    <property type="component" value="Unassembled WGS sequence"/>
</dbReference>
<accession>A0A0T5VPW8</accession>
<feature type="domain" description="DUF4935" evidence="1">
    <location>
        <begin position="3"/>
        <end position="162"/>
    </location>
</feature>
<organism evidence="2 3">
    <name type="scientific">Pedobacter ginsenosidimutans</name>
    <dbReference type="NCBI Taxonomy" id="687842"/>
    <lineage>
        <taxon>Bacteria</taxon>
        <taxon>Pseudomonadati</taxon>
        <taxon>Bacteroidota</taxon>
        <taxon>Sphingobacteriia</taxon>
        <taxon>Sphingobacteriales</taxon>
        <taxon>Sphingobacteriaceae</taxon>
        <taxon>Pedobacter</taxon>
    </lineage>
</organism>
<dbReference type="STRING" id="687842.ASU31_10415"/>
<sequence length="363" mass="42654">MKIFIDTNVFYQNWHLRSAHFQLLINFANNSGVELLMSDLVCEEVQNKQEISMQEVATSLNNSLKAFNKVNAEALEVDVYSQIEKYNFKNILVDNFDRLTFIPYDSIPQKKLVHRAIKQIKPFFTEDKGYRDTLIWLSLLEYLKHNKIKDEIIFVQANANDFFENNSVNFLPELLVDIRDYGVQCKFLNYKSLNAFLKDKVSEEDHLYNFDKVQHEILDHYDLEIQDEISDYLNSISTEELMRLINNDNTWFPNMPVINSHKFEIIEGIEDPLIIGCKDTGASRLSINYEFELRSCVLSFTILDHYLLGDPGWMHKYFQELEELPNGLLLSEYARIRIEASFNLSINLKRINGLTIDRFEIGR</sequence>
<name>A0A0T5VPW8_9SPHI</name>
<dbReference type="Pfam" id="PF16289">
    <property type="entry name" value="PIN_12"/>
    <property type="match status" value="1"/>
</dbReference>
<evidence type="ECO:0000313" key="2">
    <source>
        <dbReference type="EMBL" id="KRT15916.1"/>
    </source>
</evidence>
<dbReference type="OrthoDB" id="7010539at2"/>
<evidence type="ECO:0000313" key="3">
    <source>
        <dbReference type="Proteomes" id="UP000051950"/>
    </source>
</evidence>
<dbReference type="RefSeq" id="WP_057932266.1">
    <property type="nucleotide sequence ID" value="NZ_LMZQ01000006.1"/>
</dbReference>
<proteinExistence type="predicted"/>
<protein>
    <recommendedName>
        <fullName evidence="1">DUF4935 domain-containing protein</fullName>
    </recommendedName>
</protein>
<dbReference type="EMBL" id="LMZQ01000006">
    <property type="protein sequence ID" value="KRT15916.1"/>
    <property type="molecule type" value="Genomic_DNA"/>
</dbReference>
<comment type="caution">
    <text evidence="2">The sequence shown here is derived from an EMBL/GenBank/DDBJ whole genome shotgun (WGS) entry which is preliminary data.</text>
</comment>
<reference evidence="2 3" key="1">
    <citation type="submission" date="2015-11" db="EMBL/GenBank/DDBJ databases">
        <title>Sequence of Pedobacter ginsenosidimutans.</title>
        <authorList>
            <person name="Carson E."/>
            <person name="Keyser V."/>
            <person name="Newman J."/>
            <person name="Miller J."/>
        </authorList>
    </citation>
    <scope>NUCLEOTIDE SEQUENCE [LARGE SCALE GENOMIC DNA]</scope>
    <source>
        <strain evidence="2 3">KACC 14530</strain>
    </source>
</reference>
<keyword evidence="3" id="KW-1185">Reference proteome</keyword>
<gene>
    <name evidence="2" type="ORF">ASU31_10415</name>
</gene>
<dbReference type="AlphaFoldDB" id="A0A0T5VPW8"/>
<dbReference type="InterPro" id="IPR032557">
    <property type="entry name" value="DUF4935"/>
</dbReference>